<dbReference type="InterPro" id="IPR026906">
    <property type="entry name" value="LRR_5"/>
</dbReference>
<dbReference type="SUPFAM" id="SSF52058">
    <property type="entry name" value="L domain-like"/>
    <property type="match status" value="1"/>
</dbReference>
<dbReference type="InterPro" id="IPR032675">
    <property type="entry name" value="LRR_dom_sf"/>
</dbReference>
<gene>
    <name evidence="1" type="ORF">M9Y10_015845</name>
</gene>
<evidence type="ECO:0000313" key="1">
    <source>
        <dbReference type="EMBL" id="KAK8857440.1"/>
    </source>
</evidence>
<keyword evidence="2" id="KW-1185">Reference proteome</keyword>
<reference evidence="1 2" key="1">
    <citation type="submission" date="2024-04" db="EMBL/GenBank/DDBJ databases">
        <title>Tritrichomonas musculus Genome.</title>
        <authorList>
            <person name="Alves-Ferreira E."/>
            <person name="Grigg M."/>
            <person name="Lorenzi H."/>
            <person name="Galac M."/>
        </authorList>
    </citation>
    <scope>NUCLEOTIDE SEQUENCE [LARGE SCALE GENOMIC DNA]</scope>
    <source>
        <strain evidence="1 2">EAF2021</strain>
    </source>
</reference>
<protein>
    <recommendedName>
        <fullName evidence="3">Surface antigen BspA-like</fullName>
    </recommendedName>
</protein>
<dbReference type="EMBL" id="JAPFFF010000020">
    <property type="protein sequence ID" value="KAK8857440.1"/>
    <property type="molecule type" value="Genomic_DNA"/>
</dbReference>
<dbReference type="Proteomes" id="UP001470230">
    <property type="component" value="Unassembled WGS sequence"/>
</dbReference>
<comment type="caution">
    <text evidence="1">The sequence shown here is derived from an EMBL/GenBank/DDBJ whole genome shotgun (WGS) entry which is preliminary data.</text>
</comment>
<evidence type="ECO:0008006" key="3">
    <source>
        <dbReference type="Google" id="ProtNLM"/>
    </source>
</evidence>
<proteinExistence type="predicted"/>
<evidence type="ECO:0000313" key="2">
    <source>
        <dbReference type="Proteomes" id="UP001470230"/>
    </source>
</evidence>
<dbReference type="Pfam" id="PF13306">
    <property type="entry name" value="LRR_5"/>
    <property type="match status" value="3"/>
</dbReference>
<sequence>MNNNSNHNNKIETEINGIVFELDKSEHTASIIRASCTAKKVLIPKSILYDSEYYSIISILSNSFAKNSLLETLEFCSDSEIMSIHKNAFKNCTIRYLSIPKSMEELQSGWCKYVKYLNWITIAPNNDIFCYFDQNIILSKHNSKSEEYDTVVFARRDLMSIILPSFIKNIAPFSFSFCTKLKTIEITKDAQIFSIGNYAFAESSVQDIILPNTIQIFGKGWCKNTFKLKRVQIIDLNDNFIDNFGKQKILAQKLISKDGHSFFVLQYVNNKIKRIIIPDFIRIISSYCFYKFKKLTKVDFTNSSDLREISSNRLTNSWVRYFGLEFRI</sequence>
<name>A0ABR2I6D0_9EUKA</name>
<dbReference type="Gene3D" id="3.80.10.10">
    <property type="entry name" value="Ribonuclease Inhibitor"/>
    <property type="match status" value="2"/>
</dbReference>
<accession>A0ABR2I6D0</accession>
<organism evidence="1 2">
    <name type="scientific">Tritrichomonas musculus</name>
    <dbReference type="NCBI Taxonomy" id="1915356"/>
    <lineage>
        <taxon>Eukaryota</taxon>
        <taxon>Metamonada</taxon>
        <taxon>Parabasalia</taxon>
        <taxon>Tritrichomonadida</taxon>
        <taxon>Tritrichomonadidae</taxon>
        <taxon>Tritrichomonas</taxon>
    </lineage>
</organism>